<dbReference type="InterPro" id="IPR050332">
    <property type="entry name" value="GPCR_2"/>
</dbReference>
<name>A0A653DH01_CALMS</name>
<dbReference type="GO" id="GO:0017046">
    <property type="term" value="F:peptide hormone binding"/>
    <property type="evidence" value="ECO:0007669"/>
    <property type="project" value="TreeGrafter"/>
</dbReference>
<evidence type="ECO:0000256" key="5">
    <source>
        <dbReference type="ARBA" id="ARBA00022989"/>
    </source>
</evidence>
<feature type="transmembrane region" description="Helical" evidence="13">
    <location>
        <begin position="250"/>
        <end position="269"/>
    </location>
</feature>
<keyword evidence="4 13" id="KW-0812">Transmembrane</keyword>
<keyword evidence="9" id="KW-0325">Glycoprotein</keyword>
<dbReference type="PROSITE" id="PS50227">
    <property type="entry name" value="G_PROTEIN_RECEP_F2_3"/>
    <property type="match status" value="1"/>
</dbReference>
<dbReference type="InterPro" id="IPR017981">
    <property type="entry name" value="GPCR_2-like_7TM"/>
</dbReference>
<dbReference type="Gene3D" id="1.20.1070.10">
    <property type="entry name" value="Rhodopsin 7-helix transmembrane proteins"/>
    <property type="match status" value="1"/>
</dbReference>
<dbReference type="PRINTS" id="PR01127">
    <property type="entry name" value="DIUHORMONER"/>
</dbReference>
<feature type="transmembrane region" description="Helical" evidence="13">
    <location>
        <begin position="370"/>
        <end position="389"/>
    </location>
</feature>
<dbReference type="GO" id="GO:0007166">
    <property type="term" value="P:cell surface receptor signaling pathway"/>
    <property type="evidence" value="ECO:0007669"/>
    <property type="project" value="InterPro"/>
</dbReference>
<evidence type="ECO:0000256" key="2">
    <source>
        <dbReference type="ARBA" id="ARBA00005314"/>
    </source>
</evidence>
<sequence length="475" mass="55816">MTDWKSNWQEDLNPLGYERPNNLLYHPSRGNMEDEQLLDFSYYSNADIMSLEDCKLLYINETVRLMKEHPDGFCRVTFDSVLCWPPVKLDSVVVVRCFSELNNIYYDDSQNATRYCFSNGTWAKPNYSLCEPLVYYDGEPEVRIYLIGYFLSLITLSVAMAIFIYFKELHCLRNTIHKNLMWSYILTYCCWIMTLLMLYYATNMSVICNFTVILLHYFHSTTFFWMFVEGLYLYILVVRTLTRENFKLRVYFSIGWGLPMIIMLIWAVAKGVLPFDEESISMCLWFEDHMVDWIYKGPQLVVLLLNVLFLLGIMWVLITKLRTSNSLEMQQYHKAAKALLVLTPLLGITYVVTIYSPGITDDRVDVFECARAVLLSTQGFTVALLYCFMNAEVQKSIRHHLENWKTRRSLIRTKGSSATSRTKDWWLRPRTESMRRCTEWTLVNTDDVDTQHEETQSTNSAKRNGDIILMESQRV</sequence>
<accession>A0A653DH01</accession>
<keyword evidence="3" id="KW-1003">Cell membrane</keyword>
<keyword evidence="7 13" id="KW-0472">Membrane</keyword>
<reference evidence="16 17" key="1">
    <citation type="submission" date="2019-01" db="EMBL/GenBank/DDBJ databases">
        <authorList>
            <person name="Sayadi A."/>
        </authorList>
    </citation>
    <scope>NUCLEOTIDE SEQUENCE [LARGE SCALE GENOMIC DNA]</scope>
</reference>
<feature type="domain" description="G-protein coupled receptors family 2 profile 2" evidence="15">
    <location>
        <begin position="141"/>
        <end position="390"/>
    </location>
</feature>
<feature type="domain" description="G-protein coupled receptors family 2 profile 1" evidence="14">
    <location>
        <begin position="53"/>
        <end position="134"/>
    </location>
</feature>
<evidence type="ECO:0000256" key="9">
    <source>
        <dbReference type="ARBA" id="ARBA00023180"/>
    </source>
</evidence>
<dbReference type="InterPro" id="IPR000832">
    <property type="entry name" value="GPCR_2_secretin-like"/>
</dbReference>
<dbReference type="EMBL" id="CAACVG010012034">
    <property type="protein sequence ID" value="VEN59460.1"/>
    <property type="molecule type" value="Genomic_DNA"/>
</dbReference>
<evidence type="ECO:0000256" key="6">
    <source>
        <dbReference type="ARBA" id="ARBA00023040"/>
    </source>
</evidence>
<dbReference type="OrthoDB" id="6022368at2759"/>
<evidence type="ECO:0000256" key="12">
    <source>
        <dbReference type="ARBA" id="ARBA00071387"/>
    </source>
</evidence>
<keyword evidence="10" id="KW-0807">Transducer</keyword>
<dbReference type="PROSITE" id="PS00650">
    <property type="entry name" value="G_PROTEIN_RECEP_F2_2"/>
    <property type="match status" value="1"/>
</dbReference>
<gene>
    <name evidence="16" type="ORF">CALMAC_LOCUS17463</name>
</gene>
<evidence type="ECO:0000259" key="14">
    <source>
        <dbReference type="PROSITE" id="PS50227"/>
    </source>
</evidence>
<evidence type="ECO:0000256" key="10">
    <source>
        <dbReference type="ARBA" id="ARBA00023224"/>
    </source>
</evidence>
<dbReference type="InterPro" id="IPR001879">
    <property type="entry name" value="GPCR_2_extracellular_dom"/>
</dbReference>
<evidence type="ECO:0000259" key="15">
    <source>
        <dbReference type="PROSITE" id="PS50261"/>
    </source>
</evidence>
<dbReference type="Pfam" id="PF00002">
    <property type="entry name" value="7tm_2"/>
    <property type="match status" value="1"/>
</dbReference>
<dbReference type="SUPFAM" id="SSF81321">
    <property type="entry name" value="Family A G protein-coupled receptor-like"/>
    <property type="match status" value="1"/>
</dbReference>
<dbReference type="PANTHER" id="PTHR45620:SF15">
    <property type="entry name" value="DIURETIC HORMONE 44 RECEPTOR 1-RELATED"/>
    <property type="match status" value="1"/>
</dbReference>
<dbReference type="GO" id="GO:0005886">
    <property type="term" value="C:plasma membrane"/>
    <property type="evidence" value="ECO:0007669"/>
    <property type="project" value="UniProtKB-SubCell"/>
</dbReference>
<dbReference type="SMART" id="SM00008">
    <property type="entry name" value="HormR"/>
    <property type="match status" value="1"/>
</dbReference>
<dbReference type="PROSITE" id="PS50261">
    <property type="entry name" value="G_PROTEIN_RECEP_F2_4"/>
    <property type="match status" value="1"/>
</dbReference>
<dbReference type="FunFam" id="1.20.1070.10:FF:000155">
    <property type="entry name" value="diuretic hormone receptor isoform X1"/>
    <property type="match status" value="1"/>
</dbReference>
<feature type="transmembrane region" description="Helical" evidence="13">
    <location>
        <begin position="179"/>
        <end position="201"/>
    </location>
</feature>
<dbReference type="PANTHER" id="PTHR45620">
    <property type="entry name" value="PDF RECEPTOR-LIKE PROTEIN-RELATED"/>
    <property type="match status" value="1"/>
</dbReference>
<keyword evidence="17" id="KW-1185">Reference proteome</keyword>
<dbReference type="SUPFAM" id="SSF111418">
    <property type="entry name" value="Hormone receptor domain"/>
    <property type="match status" value="1"/>
</dbReference>
<feature type="transmembrane region" description="Helical" evidence="13">
    <location>
        <begin position="300"/>
        <end position="318"/>
    </location>
</feature>
<organism evidence="16 17">
    <name type="scientific">Callosobruchus maculatus</name>
    <name type="common">Southern cowpea weevil</name>
    <name type="synonym">Pulse bruchid</name>
    <dbReference type="NCBI Taxonomy" id="64391"/>
    <lineage>
        <taxon>Eukaryota</taxon>
        <taxon>Metazoa</taxon>
        <taxon>Ecdysozoa</taxon>
        <taxon>Arthropoda</taxon>
        <taxon>Hexapoda</taxon>
        <taxon>Insecta</taxon>
        <taxon>Pterygota</taxon>
        <taxon>Neoptera</taxon>
        <taxon>Endopterygota</taxon>
        <taxon>Coleoptera</taxon>
        <taxon>Polyphaga</taxon>
        <taxon>Cucujiformia</taxon>
        <taxon>Chrysomeloidea</taxon>
        <taxon>Chrysomelidae</taxon>
        <taxon>Bruchinae</taxon>
        <taxon>Bruchini</taxon>
        <taxon>Callosobruchus</taxon>
    </lineage>
</organism>
<feature type="transmembrane region" description="Helical" evidence="13">
    <location>
        <begin position="339"/>
        <end position="358"/>
    </location>
</feature>
<evidence type="ECO:0000256" key="8">
    <source>
        <dbReference type="ARBA" id="ARBA00023170"/>
    </source>
</evidence>
<evidence type="ECO:0000256" key="1">
    <source>
        <dbReference type="ARBA" id="ARBA00004651"/>
    </source>
</evidence>
<evidence type="ECO:0000256" key="7">
    <source>
        <dbReference type="ARBA" id="ARBA00023136"/>
    </source>
</evidence>
<comment type="subcellular location">
    <subcellularLocation>
        <location evidence="1">Cell membrane</location>
        <topology evidence="1">Multi-pass membrane protein</topology>
    </subcellularLocation>
</comment>
<dbReference type="Proteomes" id="UP000410492">
    <property type="component" value="Unassembled WGS sequence"/>
</dbReference>
<evidence type="ECO:0000313" key="17">
    <source>
        <dbReference type="Proteomes" id="UP000410492"/>
    </source>
</evidence>
<dbReference type="PRINTS" id="PR00249">
    <property type="entry name" value="GPCRSECRETIN"/>
</dbReference>
<dbReference type="Pfam" id="PF02793">
    <property type="entry name" value="HRM"/>
    <property type="match status" value="1"/>
</dbReference>
<proteinExistence type="inferred from homology"/>
<evidence type="ECO:0000256" key="3">
    <source>
        <dbReference type="ARBA" id="ARBA00022475"/>
    </source>
</evidence>
<comment type="similarity">
    <text evidence="2">Belongs to the G-protein coupled receptor 2 family.</text>
</comment>
<keyword evidence="5 13" id="KW-1133">Transmembrane helix</keyword>
<dbReference type="InterPro" id="IPR002001">
    <property type="entry name" value="GPCR_2_diuretic_rcpt"/>
</dbReference>
<evidence type="ECO:0000313" key="16">
    <source>
        <dbReference type="EMBL" id="VEN59460.1"/>
    </source>
</evidence>
<feature type="transmembrane region" description="Helical" evidence="13">
    <location>
        <begin position="144"/>
        <end position="167"/>
    </location>
</feature>
<keyword evidence="8" id="KW-0675">Receptor</keyword>
<protein>
    <recommendedName>
        <fullName evidence="12">Diuretic hormone receptor</fullName>
    </recommendedName>
</protein>
<dbReference type="InterPro" id="IPR017983">
    <property type="entry name" value="GPCR_2_secretin-like_CS"/>
</dbReference>
<evidence type="ECO:0000256" key="4">
    <source>
        <dbReference type="ARBA" id="ARBA00022692"/>
    </source>
</evidence>
<keyword evidence="6" id="KW-0297">G-protein coupled receptor</keyword>
<dbReference type="InterPro" id="IPR036445">
    <property type="entry name" value="GPCR_2_extracell_dom_sf"/>
</dbReference>
<dbReference type="AlphaFoldDB" id="A0A653DH01"/>
<dbReference type="GO" id="GO:0008036">
    <property type="term" value="F:diuretic hormone receptor activity"/>
    <property type="evidence" value="ECO:0007669"/>
    <property type="project" value="InterPro"/>
</dbReference>
<dbReference type="Gene3D" id="4.10.1240.10">
    <property type="entry name" value="GPCR, family 2, extracellular hormone receptor domain"/>
    <property type="match status" value="1"/>
</dbReference>
<dbReference type="GO" id="GO:0008528">
    <property type="term" value="F:G protein-coupled peptide receptor activity"/>
    <property type="evidence" value="ECO:0007669"/>
    <property type="project" value="TreeGrafter"/>
</dbReference>
<dbReference type="GO" id="GO:0007188">
    <property type="term" value="P:adenylate cyclase-modulating G protein-coupled receptor signaling pathway"/>
    <property type="evidence" value="ECO:0007669"/>
    <property type="project" value="TreeGrafter"/>
</dbReference>
<feature type="transmembrane region" description="Helical" evidence="13">
    <location>
        <begin position="213"/>
        <end position="238"/>
    </location>
</feature>
<comment type="function">
    <text evidence="11">Receptor for the insect diurectic hormone. The activity of this receptor is mediated by G proteins which activate adenylyl cyclase.</text>
</comment>
<evidence type="ECO:0000256" key="11">
    <source>
        <dbReference type="ARBA" id="ARBA00054836"/>
    </source>
</evidence>
<evidence type="ECO:0000256" key="13">
    <source>
        <dbReference type="SAM" id="Phobius"/>
    </source>
</evidence>